<dbReference type="AlphaFoldDB" id="W4M1K5"/>
<dbReference type="PANTHER" id="PTHR43065:SF42">
    <property type="entry name" value="TWO-COMPONENT SENSOR PPRA"/>
    <property type="match status" value="1"/>
</dbReference>
<evidence type="ECO:0000256" key="1">
    <source>
        <dbReference type="ARBA" id="ARBA00000085"/>
    </source>
</evidence>
<dbReference type="InterPro" id="IPR004358">
    <property type="entry name" value="Sig_transdc_His_kin-like_C"/>
</dbReference>
<comment type="caution">
    <text evidence="5">The sequence shown here is derived from an EMBL/GenBank/DDBJ whole genome shotgun (WGS) entry which is preliminary data.</text>
</comment>
<dbReference type="EMBL" id="AZHX01001414">
    <property type="protein sequence ID" value="ETX03557.1"/>
    <property type="molecule type" value="Genomic_DNA"/>
</dbReference>
<dbReference type="PANTHER" id="PTHR43065">
    <property type="entry name" value="SENSOR HISTIDINE KINASE"/>
    <property type="match status" value="1"/>
</dbReference>
<evidence type="ECO:0000256" key="3">
    <source>
        <dbReference type="SAM" id="Phobius"/>
    </source>
</evidence>
<dbReference type="Proteomes" id="UP000019140">
    <property type="component" value="Unassembled WGS sequence"/>
</dbReference>
<dbReference type="Gene3D" id="1.10.287.130">
    <property type="match status" value="1"/>
</dbReference>
<dbReference type="PROSITE" id="PS50109">
    <property type="entry name" value="HIS_KIN"/>
    <property type="match status" value="1"/>
</dbReference>
<dbReference type="SMART" id="SM00387">
    <property type="entry name" value="HATPase_c"/>
    <property type="match status" value="1"/>
</dbReference>
<dbReference type="InterPro" id="IPR045812">
    <property type="entry name" value="DAHL"/>
</dbReference>
<feature type="domain" description="Histidine kinase" evidence="4">
    <location>
        <begin position="319"/>
        <end position="557"/>
    </location>
</feature>
<protein>
    <recommendedName>
        <fullName evidence="2">histidine kinase</fullName>
        <ecNumber evidence="2">2.7.13.3</ecNumber>
    </recommendedName>
</protein>
<dbReference type="SUPFAM" id="SSF55874">
    <property type="entry name" value="ATPase domain of HSP90 chaperone/DNA topoisomerase II/histidine kinase"/>
    <property type="match status" value="1"/>
</dbReference>
<dbReference type="PATRIC" id="fig|1429439.4.peg.5614"/>
<organism evidence="5 6">
    <name type="scientific">Candidatus Entotheonella gemina</name>
    <dbReference type="NCBI Taxonomy" id="1429439"/>
    <lineage>
        <taxon>Bacteria</taxon>
        <taxon>Pseudomonadati</taxon>
        <taxon>Nitrospinota/Tectimicrobiota group</taxon>
        <taxon>Candidatus Tectimicrobiota</taxon>
        <taxon>Candidatus Entotheonellia</taxon>
        <taxon>Candidatus Entotheonellales</taxon>
        <taxon>Candidatus Entotheonellaceae</taxon>
        <taxon>Candidatus Entotheonella</taxon>
    </lineage>
</organism>
<dbReference type="Pfam" id="PF02518">
    <property type="entry name" value="HATPase_c"/>
    <property type="match status" value="1"/>
</dbReference>
<dbReference type="InterPro" id="IPR036890">
    <property type="entry name" value="HATPase_C_sf"/>
</dbReference>
<keyword evidence="6" id="KW-1185">Reference proteome</keyword>
<dbReference type="InterPro" id="IPR005467">
    <property type="entry name" value="His_kinase_dom"/>
</dbReference>
<feature type="transmembrane region" description="Helical" evidence="3">
    <location>
        <begin position="249"/>
        <end position="267"/>
    </location>
</feature>
<feature type="transmembrane region" description="Helical" evidence="3">
    <location>
        <begin position="6"/>
        <end position="23"/>
    </location>
</feature>
<dbReference type="EC" id="2.7.13.3" evidence="2"/>
<reference evidence="5 6" key="1">
    <citation type="journal article" date="2014" name="Nature">
        <title>An environmental bacterial taxon with a large and distinct metabolic repertoire.</title>
        <authorList>
            <person name="Wilson M.C."/>
            <person name="Mori T."/>
            <person name="Ruckert C."/>
            <person name="Uria A.R."/>
            <person name="Helf M.J."/>
            <person name="Takada K."/>
            <person name="Gernert C."/>
            <person name="Steffens U.A."/>
            <person name="Heycke N."/>
            <person name="Schmitt S."/>
            <person name="Rinke C."/>
            <person name="Helfrich E.J."/>
            <person name="Brachmann A.O."/>
            <person name="Gurgui C."/>
            <person name="Wakimoto T."/>
            <person name="Kracht M."/>
            <person name="Crusemann M."/>
            <person name="Hentschel U."/>
            <person name="Abe I."/>
            <person name="Matsunaga S."/>
            <person name="Kalinowski J."/>
            <person name="Takeyama H."/>
            <person name="Piel J."/>
        </authorList>
    </citation>
    <scope>NUCLEOTIDE SEQUENCE [LARGE SCALE GENOMIC DNA]</scope>
    <source>
        <strain evidence="6">TSY2</strain>
    </source>
</reference>
<comment type="catalytic activity">
    <reaction evidence="1">
        <text>ATP + protein L-histidine = ADP + protein N-phospho-L-histidine.</text>
        <dbReference type="EC" id="2.7.13.3"/>
    </reaction>
</comment>
<keyword evidence="3" id="KW-1133">Transmembrane helix</keyword>
<dbReference type="Pfam" id="PF19443">
    <property type="entry name" value="DAHL"/>
    <property type="match status" value="1"/>
</dbReference>
<evidence type="ECO:0000313" key="5">
    <source>
        <dbReference type="EMBL" id="ETX03557.1"/>
    </source>
</evidence>
<dbReference type="HOGENOM" id="CLU_472421_0_0_7"/>
<keyword evidence="3" id="KW-0472">Membrane</keyword>
<dbReference type="Gene3D" id="3.30.565.10">
    <property type="entry name" value="Histidine kinase-like ATPase, C-terminal domain"/>
    <property type="match status" value="1"/>
</dbReference>
<evidence type="ECO:0000256" key="2">
    <source>
        <dbReference type="ARBA" id="ARBA00012438"/>
    </source>
</evidence>
<evidence type="ECO:0000259" key="4">
    <source>
        <dbReference type="PROSITE" id="PS50109"/>
    </source>
</evidence>
<dbReference type="GO" id="GO:0004673">
    <property type="term" value="F:protein histidine kinase activity"/>
    <property type="evidence" value="ECO:0007669"/>
    <property type="project" value="UniProtKB-EC"/>
</dbReference>
<dbReference type="CDD" id="cd00075">
    <property type="entry name" value="HATPase"/>
    <property type="match status" value="1"/>
</dbReference>
<gene>
    <name evidence="5" type="ORF">ETSY2_33130</name>
</gene>
<sequence length="557" mass="62337">MKTGWSSLLVVVGLLILLTYLLIQSRSPDPVRRARLHAALHEFKLHDAELNRDVLLTRTGLLPHYDSLHQSLATMFRALEVLEAWQTEAPGVIRAAMAEPVADLRAVVLNKETLLEYFKSDNALLQNSLMYFAHTSYALSTQPDARHGRLTTLAGALSNAMLRFVRTPQRQVREEIEVLLNGLPTGSPRQQDLQLLDVHGRLILEVLPKVDNLLRQLLLAPTTAEARQLQDAALQHLGSLEARAQFFRVMLYTVAILLLVYLVYLLIRLRANTHALEQTNADLHREMAERTQLEHKTRQQELQLIQANKMTALGTVVAGVAHEINNPNQLVLMNARVLDDAWTDAARVLDFYYEENGDFVMGGLPYGEMRQTIPDLIHDTHDGARRIDRIVNHLKDFARPRGQVGQETFDLNDAVGRAVGLLQHVIQKRTTRFRVELGEDLPRLQGDLQHVEQVVVNLVVNALEALPVPECGVAVTTRYCEAEHSLQLDVKDDGIGVPPEHLDRLCDPFFTTKQEQGGTGLGLAITYTLVRDHGGHLTFESIPGQGTCARVMLPCAS</sequence>
<dbReference type="PRINTS" id="PR00344">
    <property type="entry name" value="BCTRLSENSOR"/>
</dbReference>
<dbReference type="InterPro" id="IPR003594">
    <property type="entry name" value="HATPase_dom"/>
</dbReference>
<keyword evidence="3" id="KW-0812">Transmembrane</keyword>
<evidence type="ECO:0000313" key="6">
    <source>
        <dbReference type="Proteomes" id="UP000019140"/>
    </source>
</evidence>
<accession>W4M1K5</accession>
<proteinExistence type="predicted"/>
<name>W4M1K5_9BACT</name>